<evidence type="ECO:0000313" key="1">
    <source>
        <dbReference type="EMBL" id="KAJ7521905.1"/>
    </source>
</evidence>
<comment type="caution">
    <text evidence="1">The sequence shown here is derived from an EMBL/GenBank/DDBJ whole genome shotgun (WGS) entry which is preliminary data.</text>
</comment>
<name>A0ACC2AWK6_DIPCM</name>
<organism evidence="1 2">
    <name type="scientific">Diphasiastrum complanatum</name>
    <name type="common">Issler's clubmoss</name>
    <name type="synonym">Lycopodium complanatum</name>
    <dbReference type="NCBI Taxonomy" id="34168"/>
    <lineage>
        <taxon>Eukaryota</taxon>
        <taxon>Viridiplantae</taxon>
        <taxon>Streptophyta</taxon>
        <taxon>Embryophyta</taxon>
        <taxon>Tracheophyta</taxon>
        <taxon>Lycopodiopsida</taxon>
        <taxon>Lycopodiales</taxon>
        <taxon>Lycopodiaceae</taxon>
        <taxon>Lycopodioideae</taxon>
        <taxon>Diphasiastrum</taxon>
    </lineage>
</organism>
<dbReference type="EMBL" id="CM055110">
    <property type="protein sequence ID" value="KAJ7521905.1"/>
    <property type="molecule type" value="Genomic_DNA"/>
</dbReference>
<protein>
    <submittedName>
        <fullName evidence="1">Uncharacterized protein</fullName>
    </submittedName>
</protein>
<reference evidence="2" key="1">
    <citation type="journal article" date="2024" name="Proc. Natl. Acad. Sci. U.S.A.">
        <title>Extraordinary preservation of gene collinearity over three hundred million years revealed in homosporous lycophytes.</title>
        <authorList>
            <person name="Li C."/>
            <person name="Wickell D."/>
            <person name="Kuo L.Y."/>
            <person name="Chen X."/>
            <person name="Nie B."/>
            <person name="Liao X."/>
            <person name="Peng D."/>
            <person name="Ji J."/>
            <person name="Jenkins J."/>
            <person name="Williams M."/>
            <person name="Shu S."/>
            <person name="Plott C."/>
            <person name="Barry K."/>
            <person name="Rajasekar S."/>
            <person name="Grimwood J."/>
            <person name="Han X."/>
            <person name="Sun S."/>
            <person name="Hou Z."/>
            <person name="He W."/>
            <person name="Dai G."/>
            <person name="Sun C."/>
            <person name="Schmutz J."/>
            <person name="Leebens-Mack J.H."/>
            <person name="Li F.W."/>
            <person name="Wang L."/>
        </authorList>
    </citation>
    <scope>NUCLEOTIDE SEQUENCE [LARGE SCALE GENOMIC DNA]</scope>
    <source>
        <strain evidence="2">cv. PW_Plant_1</strain>
    </source>
</reference>
<gene>
    <name evidence="1" type="ORF">O6H91_19G073900</name>
</gene>
<proteinExistence type="predicted"/>
<evidence type="ECO:0000313" key="2">
    <source>
        <dbReference type="Proteomes" id="UP001162992"/>
    </source>
</evidence>
<keyword evidence="2" id="KW-1185">Reference proteome</keyword>
<dbReference type="Proteomes" id="UP001162992">
    <property type="component" value="Chromosome 19"/>
</dbReference>
<accession>A0ACC2AWK6</accession>
<sequence length="1003" mass="110329">MIVTLVTSYIKPKFYLRAWFVLLIKDELEERSSLQSTCGQKMKIIQFRESKVCRKEVAGLEQILSQRPSFSDLASLLKRCGQAKALPEGRVLHAHIKKRKYDRNVFIGNWLVRMYGDCGSLEEAQSVFDSLPNRNLYSWTLLIKAYAINNRGREALDCYDQMQRHGSKPDLVTFVCALDACTSLAALEKGQKIHAAILESDCEGQVVVGSALIKMYGKCGSLNEARDVFARMPQRDVVLWNTMIAACAQNGHGKEALQLFYQMNCEGIKPNQITYVCALDACANTGALAKGQEIHASLLDSGCEGQVIVGNSLIKMYGKCGKLQDVEKVFGQMHHRSVISWNAMIAAYTQNGQSRKALELFHQMKSIGMQPNRSTFVSILDACTSLLALEKGMEIHAEIVDNGFQEEVIVGTALIKMYSKCGWLHDARSVFCKMPQQDVISWTAMIAAYARNGHGKDALEYFHQMKSHGFKPTSITFVCALDACAGLASVADGREIHASIVDSGCQGEIVVGNALVNMYGKCGSLQDAKIVFHGMPKRNVISWNVIIAACAQNGDGKEALDLYHQMTCEGFKPDHFTFICTLDACASLLALEKGRDIHFSIVNNGCEGQVVVGTALINMYGKCGSLNDARNLFGRLSQRDIVCWNAMIAACTQNGQGKEALELFHRMPTEGIRPNQITIVCALDACASLAFLEKGQEIHGAIVKSGYDGEVVVGNALINMYGKCQSLQDARSVFSKMPRRDIVSWNAMIASCAQNGRGAEALDLFKRMQIDSLKPDPITFVCALDACASLAALETGQEIHSTIASRGFEGHVVVGNALINMYGKCGSLQHARSVFQRLHQRDAVSWNTMIAVYGHNGHGEEALDLFKQMMSEDVSPNQITFLSVLTACSHTGRVDDGRHYFTSMSQKHSIAPKVEHCVCMIDILGRAGYLDEGESLISTLPYKDDARVWLSLLGACRIHGDVERGIRAATQIFKLDPENAATYVLLSNTYAAADSSLERQKVF</sequence>